<evidence type="ECO:0000313" key="1">
    <source>
        <dbReference type="EMBL" id="JAD46833.1"/>
    </source>
</evidence>
<dbReference type="EMBL" id="GBRH01251062">
    <property type="protein sequence ID" value="JAD46833.1"/>
    <property type="molecule type" value="Transcribed_RNA"/>
</dbReference>
<reference evidence="1" key="1">
    <citation type="submission" date="2014-09" db="EMBL/GenBank/DDBJ databases">
        <authorList>
            <person name="Magalhaes I.L.F."/>
            <person name="Oliveira U."/>
            <person name="Santos F.R."/>
            <person name="Vidigal T.H.D.A."/>
            <person name="Brescovit A.D."/>
            <person name="Santos A.J."/>
        </authorList>
    </citation>
    <scope>NUCLEOTIDE SEQUENCE</scope>
    <source>
        <tissue evidence="1">Shoot tissue taken approximately 20 cm above the soil surface</tissue>
    </source>
</reference>
<dbReference type="AlphaFoldDB" id="A0A0A9AA67"/>
<name>A0A0A9AA67_ARUDO</name>
<sequence length="38" mass="4256">MSKKAAASSTNCFYPLGLDIKRTIRERQVSPSTIWTVV</sequence>
<reference evidence="1" key="2">
    <citation type="journal article" date="2015" name="Data Brief">
        <title>Shoot transcriptome of the giant reed, Arundo donax.</title>
        <authorList>
            <person name="Barrero R.A."/>
            <person name="Guerrero F.D."/>
            <person name="Moolhuijzen P."/>
            <person name="Goolsby J.A."/>
            <person name="Tidwell J."/>
            <person name="Bellgard S.E."/>
            <person name="Bellgard M.I."/>
        </authorList>
    </citation>
    <scope>NUCLEOTIDE SEQUENCE</scope>
    <source>
        <tissue evidence="1">Shoot tissue taken approximately 20 cm above the soil surface</tissue>
    </source>
</reference>
<protein>
    <submittedName>
        <fullName evidence="1">Uncharacterized protein</fullName>
    </submittedName>
</protein>
<organism evidence="1">
    <name type="scientific">Arundo donax</name>
    <name type="common">Giant reed</name>
    <name type="synonym">Donax arundinaceus</name>
    <dbReference type="NCBI Taxonomy" id="35708"/>
    <lineage>
        <taxon>Eukaryota</taxon>
        <taxon>Viridiplantae</taxon>
        <taxon>Streptophyta</taxon>
        <taxon>Embryophyta</taxon>
        <taxon>Tracheophyta</taxon>
        <taxon>Spermatophyta</taxon>
        <taxon>Magnoliopsida</taxon>
        <taxon>Liliopsida</taxon>
        <taxon>Poales</taxon>
        <taxon>Poaceae</taxon>
        <taxon>PACMAD clade</taxon>
        <taxon>Arundinoideae</taxon>
        <taxon>Arundineae</taxon>
        <taxon>Arundo</taxon>
    </lineage>
</organism>
<accession>A0A0A9AA67</accession>
<proteinExistence type="predicted"/>